<dbReference type="GO" id="GO:0031267">
    <property type="term" value="F:small GTPase binding"/>
    <property type="evidence" value="ECO:0000318"/>
    <property type="project" value="GO_Central"/>
</dbReference>
<dbReference type="InParanoid" id="E9H5U0"/>
<feature type="domain" description="VPS9" evidence="6">
    <location>
        <begin position="237"/>
        <end position="378"/>
    </location>
</feature>
<dbReference type="GO" id="GO:0005829">
    <property type="term" value="C:cytosol"/>
    <property type="evidence" value="ECO:0000318"/>
    <property type="project" value="GO_Central"/>
</dbReference>
<reference evidence="7 8" key="1">
    <citation type="journal article" date="2011" name="Science">
        <title>The ecoresponsive genome of Daphnia pulex.</title>
        <authorList>
            <person name="Colbourne J.K."/>
            <person name="Pfrender M.E."/>
            <person name="Gilbert D."/>
            <person name="Thomas W.K."/>
            <person name="Tucker A."/>
            <person name="Oakley T.H."/>
            <person name="Tokishita S."/>
            <person name="Aerts A."/>
            <person name="Arnold G.J."/>
            <person name="Basu M.K."/>
            <person name="Bauer D.J."/>
            <person name="Caceres C.E."/>
            <person name="Carmel L."/>
            <person name="Casola C."/>
            <person name="Choi J.H."/>
            <person name="Detter J.C."/>
            <person name="Dong Q."/>
            <person name="Dusheyko S."/>
            <person name="Eads B.D."/>
            <person name="Frohlich T."/>
            <person name="Geiler-Samerotte K.A."/>
            <person name="Gerlach D."/>
            <person name="Hatcher P."/>
            <person name="Jogdeo S."/>
            <person name="Krijgsveld J."/>
            <person name="Kriventseva E.V."/>
            <person name="Kultz D."/>
            <person name="Laforsch C."/>
            <person name="Lindquist E."/>
            <person name="Lopez J."/>
            <person name="Manak J.R."/>
            <person name="Muller J."/>
            <person name="Pangilinan J."/>
            <person name="Patwardhan R.P."/>
            <person name="Pitluck S."/>
            <person name="Pritham E.J."/>
            <person name="Rechtsteiner A."/>
            <person name="Rho M."/>
            <person name="Rogozin I.B."/>
            <person name="Sakarya O."/>
            <person name="Salamov A."/>
            <person name="Schaack S."/>
            <person name="Shapiro H."/>
            <person name="Shiga Y."/>
            <person name="Skalitzky C."/>
            <person name="Smith Z."/>
            <person name="Souvorov A."/>
            <person name="Sung W."/>
            <person name="Tang Z."/>
            <person name="Tsuchiya D."/>
            <person name="Tu H."/>
            <person name="Vos H."/>
            <person name="Wang M."/>
            <person name="Wolf Y.I."/>
            <person name="Yamagata H."/>
            <person name="Yamada T."/>
            <person name="Ye Y."/>
            <person name="Shaw J.R."/>
            <person name="Andrews J."/>
            <person name="Crease T.J."/>
            <person name="Tang H."/>
            <person name="Lucas S.M."/>
            <person name="Robertson H.M."/>
            <person name="Bork P."/>
            <person name="Koonin E.V."/>
            <person name="Zdobnov E.M."/>
            <person name="Grigoriev I.V."/>
            <person name="Lynch M."/>
            <person name="Boore J.L."/>
        </authorList>
    </citation>
    <scope>NUCLEOTIDE SEQUENCE [LARGE SCALE GENOMIC DNA]</scope>
</reference>
<dbReference type="KEGG" id="dpx:DAPPUDRAFT_200639"/>
<dbReference type="HOGENOM" id="CLU_018416_1_1_1"/>
<dbReference type="EMBL" id="GL732594">
    <property type="protein sequence ID" value="EFX73026.1"/>
    <property type="molecule type" value="Genomic_DNA"/>
</dbReference>
<dbReference type="eggNOG" id="KOG2319">
    <property type="taxonomic scope" value="Eukaryota"/>
</dbReference>
<dbReference type="SUPFAM" id="SSF109993">
    <property type="entry name" value="VPS9 domain"/>
    <property type="match status" value="1"/>
</dbReference>
<dbReference type="InterPro" id="IPR003123">
    <property type="entry name" value="VPS9"/>
</dbReference>
<dbReference type="SMART" id="SM00259">
    <property type="entry name" value="ZnF_A20"/>
    <property type="match status" value="1"/>
</dbReference>
<evidence type="ECO:0000259" key="5">
    <source>
        <dbReference type="PROSITE" id="PS51036"/>
    </source>
</evidence>
<dbReference type="OrthoDB" id="300289at2759"/>
<protein>
    <recommendedName>
        <fullName evidence="9">Rab5 GDP/GTP exchange factor</fullName>
    </recommendedName>
</protein>
<dbReference type="Gene3D" id="1.20.1050.80">
    <property type="entry name" value="VPS9 domain"/>
    <property type="match status" value="1"/>
</dbReference>
<dbReference type="STRING" id="6669.E9H5U0"/>
<feature type="region of interest" description="Disordered" evidence="4">
    <location>
        <begin position="63"/>
        <end position="134"/>
    </location>
</feature>
<dbReference type="Gene3D" id="1.20.5.4770">
    <property type="match status" value="1"/>
</dbReference>
<dbReference type="AlphaFoldDB" id="E9H5U0"/>
<evidence type="ECO:0000256" key="3">
    <source>
        <dbReference type="ARBA" id="ARBA00022833"/>
    </source>
</evidence>
<dbReference type="GO" id="GO:0008270">
    <property type="term" value="F:zinc ion binding"/>
    <property type="evidence" value="ECO:0007669"/>
    <property type="project" value="UniProtKB-KW"/>
</dbReference>
<dbReference type="GO" id="GO:0005085">
    <property type="term" value="F:guanyl-nucleotide exchange factor activity"/>
    <property type="evidence" value="ECO:0000318"/>
    <property type="project" value="GO_Central"/>
</dbReference>
<evidence type="ECO:0008006" key="9">
    <source>
        <dbReference type="Google" id="ProtNLM"/>
    </source>
</evidence>
<evidence type="ECO:0000259" key="6">
    <source>
        <dbReference type="PROSITE" id="PS51205"/>
    </source>
</evidence>
<dbReference type="PANTHER" id="PTHR23101">
    <property type="entry name" value="RAB GDP/GTP EXCHANGE FACTOR"/>
    <property type="match status" value="1"/>
</dbReference>
<dbReference type="GO" id="GO:0003677">
    <property type="term" value="F:DNA binding"/>
    <property type="evidence" value="ECO:0007669"/>
    <property type="project" value="InterPro"/>
</dbReference>
<dbReference type="InterPro" id="IPR002653">
    <property type="entry name" value="Znf_A20"/>
</dbReference>
<proteinExistence type="predicted"/>
<evidence type="ECO:0000256" key="1">
    <source>
        <dbReference type="ARBA" id="ARBA00022723"/>
    </source>
</evidence>
<keyword evidence="8" id="KW-1185">Reference proteome</keyword>
<dbReference type="PROSITE" id="PS51036">
    <property type="entry name" value="ZF_A20"/>
    <property type="match status" value="1"/>
</dbReference>
<evidence type="ECO:0000256" key="2">
    <source>
        <dbReference type="ARBA" id="ARBA00022771"/>
    </source>
</evidence>
<gene>
    <name evidence="7" type="ORF">DAPPUDRAFT_200639</name>
</gene>
<dbReference type="GO" id="GO:0030139">
    <property type="term" value="C:endocytic vesicle"/>
    <property type="evidence" value="ECO:0000318"/>
    <property type="project" value="GO_Central"/>
</dbReference>
<dbReference type="PANTHER" id="PTHR23101:SF122">
    <property type="entry name" value="RABAPTIN-5-ASSOCIATED EXCHANGE FACTOR FOR RAB5"/>
    <property type="match status" value="1"/>
</dbReference>
<dbReference type="SUPFAM" id="SSF57716">
    <property type="entry name" value="Glucocorticoid receptor-like (DNA-binding domain)"/>
    <property type="match status" value="1"/>
</dbReference>
<dbReference type="InterPro" id="IPR045046">
    <property type="entry name" value="Vps9-like"/>
</dbReference>
<accession>E9H5U0</accession>
<evidence type="ECO:0000256" key="4">
    <source>
        <dbReference type="SAM" id="MobiDB-lite"/>
    </source>
</evidence>
<feature type="compositionally biased region" description="Polar residues" evidence="4">
    <location>
        <begin position="66"/>
        <end position="86"/>
    </location>
</feature>
<feature type="compositionally biased region" description="Basic and acidic residues" evidence="4">
    <location>
        <begin position="92"/>
        <end position="103"/>
    </location>
</feature>
<dbReference type="eggNOG" id="KOG3173">
    <property type="taxonomic scope" value="Eukaryota"/>
</dbReference>
<keyword evidence="3" id="KW-0862">Zinc</keyword>
<dbReference type="GO" id="GO:0016192">
    <property type="term" value="P:vesicle-mediated transport"/>
    <property type="evidence" value="ECO:0007669"/>
    <property type="project" value="InterPro"/>
</dbReference>
<dbReference type="Pfam" id="PF01754">
    <property type="entry name" value="zf-A20"/>
    <property type="match status" value="1"/>
</dbReference>
<keyword evidence="2" id="KW-0863">Zinc-finger</keyword>
<name>E9H5U0_DAPPU</name>
<organism evidence="7 8">
    <name type="scientific">Daphnia pulex</name>
    <name type="common">Water flea</name>
    <dbReference type="NCBI Taxonomy" id="6669"/>
    <lineage>
        <taxon>Eukaryota</taxon>
        <taxon>Metazoa</taxon>
        <taxon>Ecdysozoa</taxon>
        <taxon>Arthropoda</taxon>
        <taxon>Crustacea</taxon>
        <taxon>Branchiopoda</taxon>
        <taxon>Diplostraca</taxon>
        <taxon>Cladocera</taxon>
        <taxon>Anomopoda</taxon>
        <taxon>Daphniidae</taxon>
        <taxon>Daphnia</taxon>
    </lineage>
</organism>
<evidence type="ECO:0000313" key="8">
    <source>
        <dbReference type="Proteomes" id="UP000000305"/>
    </source>
</evidence>
<dbReference type="PhylomeDB" id="E9H5U0"/>
<dbReference type="Gene3D" id="1.10.246.120">
    <property type="match status" value="1"/>
</dbReference>
<feature type="domain" description="A20-type" evidence="5">
    <location>
        <begin position="20"/>
        <end position="54"/>
    </location>
</feature>
<dbReference type="InterPro" id="IPR037191">
    <property type="entry name" value="VPS9_dom_sf"/>
</dbReference>
<dbReference type="SMART" id="SM00167">
    <property type="entry name" value="VPS9"/>
    <property type="match status" value="1"/>
</dbReference>
<dbReference type="FunCoup" id="E9H5U0">
    <property type="interactions" value="667"/>
</dbReference>
<dbReference type="OMA" id="GHYQANV"/>
<keyword evidence="1" id="KW-0479">Metal-binding</keyword>
<dbReference type="PROSITE" id="PS51205">
    <property type="entry name" value="VPS9"/>
    <property type="match status" value="1"/>
</dbReference>
<sequence length="605" mass="67384">MESGGSRSSRSGHGPKLHIPQSDLICKTGCGFFGNIAWQGYCSKCYKEYFLQRQQHQAAFVPSPVERSQSDASTFFNKPESHSSTLPRHGFSRFEEKKRHNQEMRTTAVKSLFRKTPTKGLGSPKSKDKRALSPESHSAIIELDQFLQTLPQNAAHHAYSFLRMQAQKLDGLVSSGVLTPLEISDRVHNIYQVFDEKLKTHSDMTNSSMESLLDHSERYLTRLLYKKLFCPHTCDDEERDLAVQKRIRSLNWISAPLLDCRINELDSKVRDILEKAITHLIEMDGQRAPQDKLASIINCSKLVFEMLGFSQPVSADDFLPALIYVVLRANPPRIHSNLNFITRFAAPGRLLQGEGGYYFTNLCCAVSFLENLTSDSLGLSSEEFDRYMSGKSIPFASLQAGVMVSEGLRLMYQNMSTLSELKHKQTNLQQQILELKSDMEIFNECVGKEVVECLQQFPVQIRGKRAPIKPDEVQPNESDTLKLLPPPLLPHKISAESALPPLVDSISSNLEHLVPDVAAAAPVGRRVVAATDNLLDGSIQELDLLALNELSISCSSSGEPNTLLLETTTDDDPFSSLSLTVQGRIIPCIPCENISPTGQQLPPSN</sequence>
<dbReference type="Pfam" id="PF02204">
    <property type="entry name" value="VPS9"/>
    <property type="match status" value="1"/>
</dbReference>
<dbReference type="Proteomes" id="UP000000305">
    <property type="component" value="Unassembled WGS sequence"/>
</dbReference>
<evidence type="ECO:0000313" key="7">
    <source>
        <dbReference type="EMBL" id="EFX73026.1"/>
    </source>
</evidence>